<dbReference type="SMART" id="SM00256">
    <property type="entry name" value="FBOX"/>
    <property type="match status" value="1"/>
</dbReference>
<accession>A0AAD4NNP9</accession>
<dbReference type="Pfam" id="PF08755">
    <property type="entry name" value="YccV-like"/>
    <property type="match status" value="1"/>
</dbReference>
<dbReference type="EMBL" id="JAANER010000003">
    <property type="protein sequence ID" value="KAG9192021.1"/>
    <property type="molecule type" value="Genomic_DNA"/>
</dbReference>
<dbReference type="SMART" id="SM00992">
    <property type="entry name" value="YccV-like"/>
    <property type="match status" value="1"/>
</dbReference>
<sequence length="599" mass="69030">MARQRPSFADLPTEILEAIFLNLDPRSLASVSQTNKLIKELTTDAPIVWRHLCKTQFRTWDSRHNIVAKFAAPLSHVDWRALYMTKHTIERRTKELLDHIVTSQQQRIRRINAIADFGYDAKETLLRECACPADAEDVLARRYYANAVLERIHREVAIKVWTDLHAGKDISIERALGAYDVFARVGEDVDVDVVAQDTTALADRLLETHPDFRTLSPRKQASTLASYLRDQGFNGVTETSYRALRNSFIGLVIRSTKHESLPLISVAIYCAVAQRLGLDARPCGFLFHVYTLVYAPRNYNLDGEYKPTSSTDLEYMYLDPFRSSAEVRQGELRRVLRDMGVPSSEHRAFLGDTNTREMVMRTARNIMNSVQTIRETEAGARSIQASWMHSQPDMDNAFYATIWAMLLLGPNDDNLAVGHTAIRRRQYLPYLLEHFQMHYPWDVTLLSRYVIPMFYNQPEGHRLLQFVQSMHQVDAMRKPVVRRSECTQNVAFKVGQLFKHKRYGYEGVITGWDVVCDAKEDWIQNMRVDSLSNGRNQAFYHVLVCDKSVRYVAAENIQPVGEDTYPSEALLKLAGRHFKRWDDARHCFVSNVRDEYPED</sequence>
<dbReference type="InterPro" id="IPR011722">
    <property type="entry name" value="Hemimethylated_DNA-bd_dom"/>
</dbReference>
<proteinExistence type="predicted"/>
<reference evidence="2" key="1">
    <citation type="submission" date="2021-07" db="EMBL/GenBank/DDBJ databases">
        <title>Genome Resource of American Ginseng Black Spot Pathogen Alternaria panax.</title>
        <authorList>
            <person name="Qiu C."/>
            <person name="Wang W."/>
            <person name="Liu Z."/>
        </authorList>
    </citation>
    <scope>NUCLEOTIDE SEQUENCE</scope>
    <source>
        <strain evidence="2">BNCC115425</strain>
    </source>
</reference>
<evidence type="ECO:0000313" key="2">
    <source>
        <dbReference type="EMBL" id="KAG9192021.1"/>
    </source>
</evidence>
<gene>
    <name evidence="2" type="ORF">G6011_10755</name>
</gene>
<dbReference type="PANTHER" id="PTHR31350">
    <property type="entry name" value="SI:DKEY-261L7.2"/>
    <property type="match status" value="1"/>
</dbReference>
<dbReference type="Pfam" id="PF12937">
    <property type="entry name" value="F-box-like"/>
    <property type="match status" value="1"/>
</dbReference>
<name>A0AAD4NNP9_9PLEO</name>
<dbReference type="InterPro" id="IPR036047">
    <property type="entry name" value="F-box-like_dom_sf"/>
</dbReference>
<dbReference type="Proteomes" id="UP001199106">
    <property type="component" value="Unassembled WGS sequence"/>
</dbReference>
<dbReference type="InterPro" id="IPR001810">
    <property type="entry name" value="F-box_dom"/>
</dbReference>
<dbReference type="InterPro" id="IPR032698">
    <property type="entry name" value="SirB1_N"/>
</dbReference>
<evidence type="ECO:0000259" key="1">
    <source>
        <dbReference type="PROSITE" id="PS50181"/>
    </source>
</evidence>
<dbReference type="NCBIfam" id="TIGR02097">
    <property type="entry name" value="yccV"/>
    <property type="match status" value="1"/>
</dbReference>
<evidence type="ECO:0000313" key="3">
    <source>
        <dbReference type="Proteomes" id="UP001199106"/>
    </source>
</evidence>
<feature type="domain" description="F-box" evidence="1">
    <location>
        <begin position="5"/>
        <end position="52"/>
    </location>
</feature>
<protein>
    <recommendedName>
        <fullName evidence="1">F-box domain-containing protein</fullName>
    </recommendedName>
</protein>
<organism evidence="2 3">
    <name type="scientific">Alternaria panax</name>
    <dbReference type="NCBI Taxonomy" id="48097"/>
    <lineage>
        <taxon>Eukaryota</taxon>
        <taxon>Fungi</taxon>
        <taxon>Dikarya</taxon>
        <taxon>Ascomycota</taxon>
        <taxon>Pezizomycotina</taxon>
        <taxon>Dothideomycetes</taxon>
        <taxon>Pleosporomycetidae</taxon>
        <taxon>Pleosporales</taxon>
        <taxon>Pleosporineae</taxon>
        <taxon>Pleosporaceae</taxon>
        <taxon>Alternaria</taxon>
        <taxon>Alternaria sect. Panax</taxon>
    </lineage>
</organism>
<dbReference type="Gene3D" id="1.20.1280.50">
    <property type="match status" value="1"/>
</dbReference>
<dbReference type="PANTHER" id="PTHR31350:SF27">
    <property type="entry name" value="HEMIMETHYLATED DNA-BINDING DOMAIN-CONTAINING PROTEIN"/>
    <property type="match status" value="1"/>
</dbReference>
<dbReference type="InterPro" id="IPR036623">
    <property type="entry name" value="Hemimethylated_DNA-bd_sf"/>
</dbReference>
<dbReference type="SUPFAM" id="SSF141255">
    <property type="entry name" value="YccV-like"/>
    <property type="match status" value="1"/>
</dbReference>
<dbReference type="Pfam" id="PF13369">
    <property type="entry name" value="Transglut_core2"/>
    <property type="match status" value="1"/>
</dbReference>
<dbReference type="SUPFAM" id="SSF81383">
    <property type="entry name" value="F-box domain"/>
    <property type="match status" value="1"/>
</dbReference>
<dbReference type="GO" id="GO:0003677">
    <property type="term" value="F:DNA binding"/>
    <property type="evidence" value="ECO:0007669"/>
    <property type="project" value="InterPro"/>
</dbReference>
<comment type="caution">
    <text evidence="2">The sequence shown here is derived from an EMBL/GenBank/DDBJ whole genome shotgun (WGS) entry which is preliminary data.</text>
</comment>
<keyword evidence="3" id="KW-1185">Reference proteome</keyword>
<dbReference type="AlphaFoldDB" id="A0AAD4NNP9"/>
<dbReference type="PROSITE" id="PS50181">
    <property type="entry name" value="FBOX"/>
    <property type="match status" value="1"/>
</dbReference>
<dbReference type="Gene3D" id="2.30.30.390">
    <property type="entry name" value="Hemimethylated DNA-binding domain"/>
    <property type="match status" value="1"/>
</dbReference>